<evidence type="ECO:0000256" key="1">
    <source>
        <dbReference type="ARBA" id="ARBA00022729"/>
    </source>
</evidence>
<evidence type="ECO:0008006" key="6">
    <source>
        <dbReference type="Google" id="ProtNLM"/>
    </source>
</evidence>
<evidence type="ECO:0000256" key="3">
    <source>
        <dbReference type="SAM" id="SignalP"/>
    </source>
</evidence>
<dbReference type="AlphaFoldDB" id="C6C298"/>
<reference evidence="4 5" key="1">
    <citation type="submission" date="2009-06" db="EMBL/GenBank/DDBJ databases">
        <title>Complete sequence of Desulfovibrio salexigens DSM 2638.</title>
        <authorList>
            <consortium name="US DOE Joint Genome Institute"/>
            <person name="Lucas S."/>
            <person name="Copeland A."/>
            <person name="Lapidus A."/>
            <person name="Glavina del Rio T."/>
            <person name="Tice H."/>
            <person name="Bruce D."/>
            <person name="Goodwin L."/>
            <person name="Pitluck S."/>
            <person name="Munk A.C."/>
            <person name="Brettin T."/>
            <person name="Detter J.C."/>
            <person name="Han C."/>
            <person name="Tapia R."/>
            <person name="Larimer F."/>
            <person name="Land M."/>
            <person name="Hauser L."/>
            <person name="Kyrpides N."/>
            <person name="Anderson I."/>
            <person name="Wall J.D."/>
            <person name="Arkin A.P."/>
            <person name="Dehal P."/>
            <person name="Chivian D."/>
            <person name="Giles B."/>
            <person name="Hazen T.C."/>
        </authorList>
    </citation>
    <scope>NUCLEOTIDE SEQUENCE [LARGE SCALE GENOMIC DNA]</scope>
    <source>
        <strain evidence="5">ATCC 14822 / DSM 2638 / NCIMB 8403 / VKM B-1763</strain>
    </source>
</reference>
<dbReference type="KEGG" id="dsa:Desal_3248"/>
<dbReference type="InterPro" id="IPR028994">
    <property type="entry name" value="Integrin_alpha_N"/>
</dbReference>
<proteinExistence type="predicted"/>
<accession>C6C298</accession>
<dbReference type="STRING" id="526222.Desal_3248"/>
<dbReference type="EMBL" id="CP001649">
    <property type="protein sequence ID" value="ACS81299.1"/>
    <property type="molecule type" value="Genomic_DNA"/>
</dbReference>
<dbReference type="Gene3D" id="3.40.50.10070">
    <property type="entry name" value="TolB, N-terminal domain"/>
    <property type="match status" value="1"/>
</dbReference>
<name>C6C298_MARSD</name>
<keyword evidence="5" id="KW-1185">Reference proteome</keyword>
<feature type="compositionally biased region" description="Basic and acidic residues" evidence="2">
    <location>
        <begin position="157"/>
        <end position="170"/>
    </location>
</feature>
<evidence type="ECO:0000313" key="5">
    <source>
        <dbReference type="Proteomes" id="UP000002601"/>
    </source>
</evidence>
<protein>
    <recommendedName>
        <fullName evidence="6">Repeat domain-containing protein</fullName>
    </recommendedName>
</protein>
<gene>
    <name evidence="4" type="ordered locus">Desal_3248</name>
</gene>
<dbReference type="HOGENOM" id="CLU_034452_0_0_7"/>
<feature type="region of interest" description="Disordered" evidence="2">
    <location>
        <begin position="151"/>
        <end position="176"/>
    </location>
</feature>
<dbReference type="OrthoDB" id="5422153at2"/>
<dbReference type="Pfam" id="PF13517">
    <property type="entry name" value="FG-GAP_3"/>
    <property type="match status" value="1"/>
</dbReference>
<feature type="chain" id="PRO_5002963027" description="Repeat domain-containing protein" evidence="3">
    <location>
        <begin position="25"/>
        <end position="548"/>
    </location>
</feature>
<organism evidence="4 5">
    <name type="scientific">Maridesulfovibrio salexigens (strain ATCC 14822 / DSM 2638 / NCIMB 8403 / VKM B-1763)</name>
    <name type="common">Desulfovibrio salexigens</name>
    <dbReference type="NCBI Taxonomy" id="526222"/>
    <lineage>
        <taxon>Bacteria</taxon>
        <taxon>Pseudomonadati</taxon>
        <taxon>Thermodesulfobacteriota</taxon>
        <taxon>Desulfovibrionia</taxon>
        <taxon>Desulfovibrionales</taxon>
        <taxon>Desulfovibrionaceae</taxon>
        <taxon>Maridesulfovibrio</taxon>
    </lineage>
</organism>
<dbReference type="RefSeq" id="WP_015853115.1">
    <property type="nucleotide sequence ID" value="NC_012881.1"/>
</dbReference>
<keyword evidence="1 3" id="KW-0732">Signal</keyword>
<evidence type="ECO:0000256" key="2">
    <source>
        <dbReference type="SAM" id="MobiDB-lite"/>
    </source>
</evidence>
<feature type="signal peptide" evidence="3">
    <location>
        <begin position="1"/>
        <end position="24"/>
    </location>
</feature>
<dbReference type="eggNOG" id="COG5616">
    <property type="taxonomic scope" value="Bacteria"/>
</dbReference>
<dbReference type="SUPFAM" id="SSF69318">
    <property type="entry name" value="Integrin alpha N-terminal domain"/>
    <property type="match status" value="1"/>
</dbReference>
<evidence type="ECO:0000313" key="4">
    <source>
        <dbReference type="EMBL" id="ACS81299.1"/>
    </source>
</evidence>
<sequence>MSFRRLIIFFIVAVTMLAATASFAAEARTYAVYPFEINGPDQYKYLSRGVQTMLTSRLNWTGHFEPMAGSSNLKEADKPKNKVEEVKSVQTLGVDYVALGSVVIVGKQASVDVRMINGEGHSWTKSAETTISELIPAIDGIAQDIKGQLFQKPGSQKKSEEEIKREEARPDSPVNPEFVTAAGAGKVLESTINPQFRYQGGTETPGRWRSQTMKFVNRGGFVEDVTGDGKKDLVVLGENEIKVMAIVGQHLKEVVSYSYGQRSSGLRISGIDLDRDGVYEVVLCTEIDRKPYSYILSFKGKTPKVLLDRNRNFLSVIKTPPNFTETLVGQRFDPHRTFYSKDLVEYSFSNGALVPIRKLNVPEFSNVFNLTYLPVSEGEYKILVLNKHGRINLYDKNLEPIYESTNSYNSAAVAIDTVSKSRGFNEEKKSERMEHNYFIPMPVSVVSISDPRKKEVLLNKDLSLAGQIFSNYKTFAQGEIHAEFWDGVGLNLAWKTRRIKGTVSSYGVADIDNDGEDELYCILNTFPGALGVKHRKTLVMAYELNMGQ</sequence>
<dbReference type="InterPro" id="IPR013517">
    <property type="entry name" value="FG-GAP"/>
</dbReference>
<dbReference type="Proteomes" id="UP000002601">
    <property type="component" value="Chromosome"/>
</dbReference>
<dbReference type="SUPFAM" id="SSF52964">
    <property type="entry name" value="TolB, N-terminal domain"/>
    <property type="match status" value="1"/>
</dbReference>